<organism evidence="5 6">
    <name type="scientific">Kribbella alba</name>
    <dbReference type="NCBI Taxonomy" id="190197"/>
    <lineage>
        <taxon>Bacteria</taxon>
        <taxon>Bacillati</taxon>
        <taxon>Actinomycetota</taxon>
        <taxon>Actinomycetes</taxon>
        <taxon>Propionibacteriales</taxon>
        <taxon>Kribbellaceae</taxon>
        <taxon>Kribbella</taxon>
    </lineage>
</organism>
<dbReference type="PANTHER" id="PTHR30576:SF0">
    <property type="entry name" value="UNDECAPRENYL-PHOSPHATE N-ACETYLGALACTOSAMINYL 1-PHOSPHATE TRANSFERASE-RELATED"/>
    <property type="match status" value="1"/>
</dbReference>
<name>A0ABN2FG85_9ACTN</name>
<comment type="caution">
    <text evidence="5">The sequence shown here is derived from an EMBL/GenBank/DDBJ whole genome shotgun (WGS) entry which is preliminary data.</text>
</comment>
<dbReference type="InterPro" id="IPR003362">
    <property type="entry name" value="Bact_transf"/>
</dbReference>
<evidence type="ECO:0000256" key="1">
    <source>
        <dbReference type="ARBA" id="ARBA00006464"/>
    </source>
</evidence>
<dbReference type="RefSeq" id="WP_344113087.1">
    <property type="nucleotide sequence ID" value="NZ_BAAANE010000007.1"/>
</dbReference>
<evidence type="ECO:0000313" key="5">
    <source>
        <dbReference type="EMBL" id="GAA1644359.1"/>
    </source>
</evidence>
<feature type="domain" description="Bacterial sugar transferase" evidence="4">
    <location>
        <begin position="29"/>
        <end position="218"/>
    </location>
</feature>
<keyword evidence="3" id="KW-0472">Membrane</keyword>
<keyword evidence="3" id="KW-0812">Transmembrane</keyword>
<evidence type="ECO:0000313" key="6">
    <source>
        <dbReference type="Proteomes" id="UP001501319"/>
    </source>
</evidence>
<proteinExistence type="inferred from homology"/>
<sequence>MSLSSRLRAPARHRGEVRPGYGAVGPARRGLDIVVAAVTLVVLLPLVAVIAGLILLTSGRPVFFNQSRVGEHGRRFVLYKLRTMREVASGPGVTAQADARITGLGAFLRRTAIDELPQLWHVLRGQMTLVGPRPESDALARRYPSSCRSVLMARPGLTGPAQLYYRERSAVPPADWPDVESYYLEVLVPLRVAADREYLDRPTVGRTLHYLALTALFVIGAADLQRPVQRIPVHASPSPLNDDRAPRASSAAGR</sequence>
<keyword evidence="6" id="KW-1185">Reference proteome</keyword>
<dbReference type="EMBL" id="BAAANE010000007">
    <property type="protein sequence ID" value="GAA1644359.1"/>
    <property type="molecule type" value="Genomic_DNA"/>
</dbReference>
<dbReference type="Pfam" id="PF02397">
    <property type="entry name" value="Bac_transf"/>
    <property type="match status" value="1"/>
</dbReference>
<keyword evidence="3" id="KW-1133">Transmembrane helix</keyword>
<feature type="transmembrane region" description="Helical" evidence="3">
    <location>
        <begin position="33"/>
        <end position="56"/>
    </location>
</feature>
<evidence type="ECO:0000256" key="2">
    <source>
        <dbReference type="SAM" id="MobiDB-lite"/>
    </source>
</evidence>
<dbReference type="PANTHER" id="PTHR30576">
    <property type="entry name" value="COLANIC BIOSYNTHESIS UDP-GLUCOSE LIPID CARRIER TRANSFERASE"/>
    <property type="match status" value="1"/>
</dbReference>
<evidence type="ECO:0000259" key="4">
    <source>
        <dbReference type="Pfam" id="PF02397"/>
    </source>
</evidence>
<reference evidence="5 6" key="1">
    <citation type="journal article" date="2019" name="Int. J. Syst. Evol. Microbiol.">
        <title>The Global Catalogue of Microorganisms (GCM) 10K type strain sequencing project: providing services to taxonomists for standard genome sequencing and annotation.</title>
        <authorList>
            <consortium name="The Broad Institute Genomics Platform"/>
            <consortium name="The Broad Institute Genome Sequencing Center for Infectious Disease"/>
            <person name="Wu L."/>
            <person name="Ma J."/>
        </authorList>
    </citation>
    <scope>NUCLEOTIDE SEQUENCE [LARGE SCALE GENOMIC DNA]</scope>
    <source>
        <strain evidence="5 6">JCM 14306</strain>
    </source>
</reference>
<evidence type="ECO:0000256" key="3">
    <source>
        <dbReference type="SAM" id="Phobius"/>
    </source>
</evidence>
<protein>
    <recommendedName>
        <fullName evidence="4">Bacterial sugar transferase domain-containing protein</fullName>
    </recommendedName>
</protein>
<comment type="similarity">
    <text evidence="1">Belongs to the bacterial sugar transferase family.</text>
</comment>
<accession>A0ABN2FG85</accession>
<feature type="region of interest" description="Disordered" evidence="2">
    <location>
        <begin position="233"/>
        <end position="254"/>
    </location>
</feature>
<dbReference type="Proteomes" id="UP001501319">
    <property type="component" value="Unassembled WGS sequence"/>
</dbReference>
<gene>
    <name evidence="5" type="ORF">GCM10009744_38720</name>
</gene>